<dbReference type="EMBL" id="FPHC01000067">
    <property type="protein sequence ID" value="SFV63324.1"/>
    <property type="molecule type" value="Genomic_DNA"/>
</dbReference>
<accession>A0A1W1CC23</accession>
<dbReference type="Pfam" id="PF13385">
    <property type="entry name" value="Laminin_G_3"/>
    <property type="match status" value="2"/>
</dbReference>
<name>A0A1W1CC23_9ZZZZ</name>
<evidence type="ECO:0000256" key="4">
    <source>
        <dbReference type="ARBA" id="ARBA00023157"/>
    </source>
</evidence>
<gene>
    <name evidence="7" type="ORF">MNB_SV-6-600</name>
</gene>
<evidence type="ECO:0000313" key="7">
    <source>
        <dbReference type="EMBL" id="SFV63324.1"/>
    </source>
</evidence>
<feature type="domain" description="Pentraxin (PTX)" evidence="6">
    <location>
        <begin position="253"/>
        <end position="463"/>
    </location>
</feature>
<reference evidence="7" key="1">
    <citation type="submission" date="2016-10" db="EMBL/GenBank/DDBJ databases">
        <authorList>
            <person name="de Groot N.N."/>
        </authorList>
    </citation>
    <scope>NUCLEOTIDE SEQUENCE</scope>
</reference>
<dbReference type="InterPro" id="IPR013320">
    <property type="entry name" value="ConA-like_dom_sf"/>
</dbReference>
<dbReference type="InterPro" id="IPR051360">
    <property type="entry name" value="Neuronal_Pentraxin_Related"/>
</dbReference>
<dbReference type="Pfam" id="PF17963">
    <property type="entry name" value="Big_9"/>
    <property type="match status" value="1"/>
</dbReference>
<evidence type="ECO:0000256" key="3">
    <source>
        <dbReference type="ARBA" id="ARBA00022837"/>
    </source>
</evidence>
<proteinExistence type="predicted"/>
<dbReference type="Gene3D" id="2.60.40.2810">
    <property type="match status" value="1"/>
</dbReference>
<keyword evidence="5" id="KW-0325">Glycoprotein</keyword>
<dbReference type="GO" id="GO:0046872">
    <property type="term" value="F:metal ion binding"/>
    <property type="evidence" value="ECO:0007669"/>
    <property type="project" value="UniProtKB-KW"/>
</dbReference>
<comment type="cofactor">
    <cofactor evidence="1">
        <name>Ca(2+)</name>
        <dbReference type="ChEBI" id="CHEBI:29108"/>
    </cofactor>
</comment>
<dbReference type="AlphaFoldDB" id="A0A1W1CC23"/>
<dbReference type="SUPFAM" id="SSF49899">
    <property type="entry name" value="Concanavalin A-like lectins/glucanases"/>
    <property type="match status" value="2"/>
</dbReference>
<sequence length="1019" mass="114387">MKFIFIVIQLILLSSWLNGYVLEAYVNSSSDDVEERLDDHSIYRDSSDLEFVYDEGRAQKVGIRFSSVEIPPDATVTKAYIQFTVDEAYSGQTNLVVVGEASANPSTYTSTAGDVTNRAETTSSVEWSSVPAWPTVDERGVDQRTPSLVDIVNELIGQSGWQSGNAMAFMIKAGADCTDSDCRRTAVSYDKDRYRVPVLHIEFTTPSYTFTKPKANYTFDECVWDGTQSEIKDSSGNGYSGQSVSASTPSTINTSADGVVHRYGDFSTDNTADFVELDPSSIDGLDDFTISLWYKTGSAATGSVQTLFDSQQSGKPQDQDYDMAELRISNNNQIVINLGDQSYYYIDMPSDINLIDNQWHHLVWRRSTDSGNNNCIFVDGKKIECINRTFVSTLGVSYFEMGQEMDGVPSSGGSFDLNQNFEGMIDEVKIYSKALEWREISDIYDNESLSNNYDGTKRVKTICLQAYSDYLFIDRNSATSANVLDNDIGRDISVISNTAPANGTLSGVDADGSYRYTPNGGFLGRDSFTYTIKDIEDNNSTATVFVSVVDSTLVAEYRFDECQFDNANGDDVIDNSLNRLNGSTYPTTDGVAKADSSNIICKGASFDGDDDYIEVADDPKLNITGSMSVSFWVYPQGDAMEQSYVEKYDNSSGWRVWYKKTWSFSTFSITDRIYFDLYIDGTREQVYIEDLENWLNNWHFITAVYKKDARMKLFIRDEVGNKVRSRINVSGDITTSNKPLIMGKNYQDKYYFEGKLDEVKIWSRALRRVQVVDIYTNESEKRDWYDDNKTRVCNVCQCNSLANKSMLIGLQSDFRNMSSGKDVLSILGDDFNATYGSDWKLWGRVYDISSSNSARYQALLDTDDLEFGKAYWLVNAMANDVNYSANLKTMDFNDTIRSYPACQSKNGKCILVDLVEPNGTDVGGPYIYTMASLPISKPIYLKDIRVVIDDEVYTPTEAEALGRLYNSTIWRYDQDGKNYTSLAPNTPGIPNTIEPCRGYWIELDKNSAGKDVKLLIPQE</sequence>
<dbReference type="Gene3D" id="2.60.120.200">
    <property type="match status" value="2"/>
</dbReference>
<keyword evidence="2" id="KW-0479">Metal-binding</keyword>
<evidence type="ECO:0000256" key="5">
    <source>
        <dbReference type="ARBA" id="ARBA00023180"/>
    </source>
</evidence>
<organism evidence="7">
    <name type="scientific">hydrothermal vent metagenome</name>
    <dbReference type="NCBI Taxonomy" id="652676"/>
    <lineage>
        <taxon>unclassified sequences</taxon>
        <taxon>metagenomes</taxon>
        <taxon>ecological metagenomes</taxon>
    </lineage>
</organism>
<dbReference type="PANTHER" id="PTHR19277">
    <property type="entry name" value="PENTRAXIN"/>
    <property type="match status" value="1"/>
</dbReference>
<dbReference type="InterPro" id="IPR001759">
    <property type="entry name" value="PTX_dom"/>
</dbReference>
<protein>
    <submittedName>
        <fullName evidence="7">MSHA biogenesis protein MshQ</fullName>
    </submittedName>
</protein>
<dbReference type="SMART" id="SM00159">
    <property type="entry name" value="PTX"/>
    <property type="match status" value="1"/>
</dbReference>
<evidence type="ECO:0000256" key="1">
    <source>
        <dbReference type="ARBA" id="ARBA00001913"/>
    </source>
</evidence>
<keyword evidence="3" id="KW-0106">Calcium</keyword>
<evidence type="ECO:0000259" key="6">
    <source>
        <dbReference type="SMART" id="SM00159"/>
    </source>
</evidence>
<keyword evidence="4" id="KW-1015">Disulfide bond</keyword>
<dbReference type="PANTHER" id="PTHR19277:SF161">
    <property type="entry name" value="LAMININ G DOMAIN-CONTAINING PROTEIN"/>
    <property type="match status" value="1"/>
</dbReference>
<evidence type="ECO:0000256" key="2">
    <source>
        <dbReference type="ARBA" id="ARBA00022723"/>
    </source>
</evidence>